<reference evidence="2 3" key="1">
    <citation type="journal article" date="2018" name="Genome Biol. Evol.">
        <title>Complete Genome Sequence of Streptococcus ruminantium sp. nov. GUT-187T (=DSM 104980T =JCM 31869T), the Type Strain of S. ruminantium, and Comparison with Genome Sequences of Streptococcus suis Strains.</title>
        <authorList>
            <person name="Tohya M."/>
            <person name="Sekizaki T."/>
            <person name="Miyoshi-Akiyama T."/>
        </authorList>
    </citation>
    <scope>NUCLEOTIDE SEQUENCE [LARGE SCALE GENOMIC DNA]</scope>
    <source>
        <strain evidence="2 3">GUT187T</strain>
    </source>
</reference>
<proteinExistence type="predicted"/>
<keyword evidence="1" id="KW-0812">Transmembrane</keyword>
<protein>
    <submittedName>
        <fullName evidence="2">DUF1129 domain-containing protein</fullName>
    </submittedName>
</protein>
<evidence type="ECO:0000313" key="3">
    <source>
        <dbReference type="Proteomes" id="UP000269331"/>
    </source>
</evidence>
<dbReference type="PIRSF" id="PIRSF033111">
    <property type="entry name" value="UCP033111"/>
    <property type="match status" value="1"/>
</dbReference>
<evidence type="ECO:0000313" key="2">
    <source>
        <dbReference type="EMBL" id="BBA93246.1"/>
    </source>
</evidence>
<dbReference type="KEGG" id="srq:SR187_8215"/>
<organism evidence="2 3">
    <name type="scientific">Streptococcus ruminantium</name>
    <dbReference type="NCBI Taxonomy" id="1917441"/>
    <lineage>
        <taxon>Bacteria</taxon>
        <taxon>Bacillati</taxon>
        <taxon>Bacillota</taxon>
        <taxon>Bacilli</taxon>
        <taxon>Lactobacillales</taxon>
        <taxon>Streptococcaceae</taxon>
        <taxon>Streptococcus</taxon>
    </lineage>
</organism>
<feature type="transmembrane region" description="Helical" evidence="1">
    <location>
        <begin position="94"/>
        <end position="118"/>
    </location>
</feature>
<dbReference type="Pfam" id="PF06570">
    <property type="entry name" value="DUF1129"/>
    <property type="match status" value="1"/>
</dbReference>
<name>A0A2Z5TPW1_9STRE</name>
<gene>
    <name evidence="2" type="ORF">SR187_8215</name>
</gene>
<feature type="transmembrane region" description="Helical" evidence="1">
    <location>
        <begin position="124"/>
        <end position="148"/>
    </location>
</feature>
<dbReference type="EMBL" id="AP018400">
    <property type="protein sequence ID" value="BBA93246.1"/>
    <property type="molecule type" value="Genomic_DNA"/>
</dbReference>
<keyword evidence="1" id="KW-1133">Transmembrane helix</keyword>
<evidence type="ECO:0000256" key="1">
    <source>
        <dbReference type="SAM" id="Phobius"/>
    </source>
</evidence>
<dbReference type="AlphaFoldDB" id="A0A2Z5TPW1"/>
<sequence>MVLNQGEIMSFIEIKELTRKNQEFIHTATNLLIKDGKSDSEIKELLEEILPTIIEKQKTGVTARSLYGTPSEWVASKSTSEEQQTKMEYNENPWLMWLDSSLLMLAIIAGINGLMNLLGQGARYGLLTLLVIGFGVGAGMYVMYHFVYREQIKTGQRPKFLKAIAFLGLATLAWSAVFLLAALIPAALNPVLHPVLTILIGAAAFGVRYLLKKKYNIRNAMTPVQ</sequence>
<dbReference type="InterPro" id="IPR009214">
    <property type="entry name" value="DUF1129"/>
</dbReference>
<accession>A0A2Z5TPW1</accession>
<keyword evidence="1" id="KW-0472">Membrane</keyword>
<feature type="transmembrane region" description="Helical" evidence="1">
    <location>
        <begin position="191"/>
        <end position="211"/>
    </location>
</feature>
<feature type="transmembrane region" description="Helical" evidence="1">
    <location>
        <begin position="160"/>
        <end position="185"/>
    </location>
</feature>
<dbReference type="Proteomes" id="UP000269331">
    <property type="component" value="Chromosome"/>
</dbReference>